<organism evidence="2 3">
    <name type="scientific">Nonomuraea recticatena</name>
    <dbReference type="NCBI Taxonomy" id="46178"/>
    <lineage>
        <taxon>Bacteria</taxon>
        <taxon>Bacillati</taxon>
        <taxon>Actinomycetota</taxon>
        <taxon>Actinomycetes</taxon>
        <taxon>Streptosporangiales</taxon>
        <taxon>Streptosporangiaceae</taxon>
        <taxon>Nonomuraea</taxon>
    </lineage>
</organism>
<keyword evidence="3" id="KW-1185">Reference proteome</keyword>
<feature type="transmembrane region" description="Helical" evidence="1">
    <location>
        <begin position="67"/>
        <end position="91"/>
    </location>
</feature>
<evidence type="ECO:0000313" key="2">
    <source>
        <dbReference type="EMBL" id="GAA2658825.1"/>
    </source>
</evidence>
<accession>A0ABP6E584</accession>
<dbReference type="RefSeq" id="WP_346146871.1">
    <property type="nucleotide sequence ID" value="NZ_BAAATE010000006.1"/>
</dbReference>
<sequence>MAPGPAHPLWTSLIGLGVGYALVARGRARRPAIALGYAGATLLHFLWNHTIDGAPVVQAGAGPWNGAATWLAGMGKVYLLELTVAGALIAVTARERTRPPR</sequence>
<gene>
    <name evidence="2" type="ORF">GCM10010412_030450</name>
</gene>
<protein>
    <recommendedName>
        <fullName evidence="4">PrsW family intramembrane metalloprotease</fullName>
    </recommendedName>
</protein>
<name>A0ABP6E584_9ACTN</name>
<feature type="transmembrane region" description="Helical" evidence="1">
    <location>
        <begin position="31"/>
        <end position="47"/>
    </location>
</feature>
<evidence type="ECO:0000313" key="3">
    <source>
        <dbReference type="Proteomes" id="UP001501666"/>
    </source>
</evidence>
<feature type="transmembrane region" description="Helical" evidence="1">
    <location>
        <begin position="6"/>
        <end position="24"/>
    </location>
</feature>
<comment type="caution">
    <text evidence="2">The sequence shown here is derived from an EMBL/GenBank/DDBJ whole genome shotgun (WGS) entry which is preliminary data.</text>
</comment>
<keyword evidence="1" id="KW-1133">Transmembrane helix</keyword>
<dbReference type="Proteomes" id="UP001501666">
    <property type="component" value="Unassembled WGS sequence"/>
</dbReference>
<evidence type="ECO:0000256" key="1">
    <source>
        <dbReference type="SAM" id="Phobius"/>
    </source>
</evidence>
<dbReference type="Pfam" id="PF13367">
    <property type="entry name" value="PrsW-protease"/>
    <property type="match status" value="1"/>
</dbReference>
<reference evidence="3" key="1">
    <citation type="journal article" date="2019" name="Int. J. Syst. Evol. Microbiol.">
        <title>The Global Catalogue of Microorganisms (GCM) 10K type strain sequencing project: providing services to taxonomists for standard genome sequencing and annotation.</title>
        <authorList>
            <consortium name="The Broad Institute Genomics Platform"/>
            <consortium name="The Broad Institute Genome Sequencing Center for Infectious Disease"/>
            <person name="Wu L."/>
            <person name="Ma J."/>
        </authorList>
    </citation>
    <scope>NUCLEOTIDE SEQUENCE [LARGE SCALE GENOMIC DNA]</scope>
    <source>
        <strain evidence="3">JCM 6835</strain>
    </source>
</reference>
<proteinExistence type="predicted"/>
<dbReference type="InterPro" id="IPR026898">
    <property type="entry name" value="PrsW"/>
</dbReference>
<evidence type="ECO:0008006" key="4">
    <source>
        <dbReference type="Google" id="ProtNLM"/>
    </source>
</evidence>
<keyword evidence="1" id="KW-0812">Transmembrane</keyword>
<dbReference type="EMBL" id="BAAATE010000006">
    <property type="protein sequence ID" value="GAA2658825.1"/>
    <property type="molecule type" value="Genomic_DNA"/>
</dbReference>
<keyword evidence="1" id="KW-0472">Membrane</keyword>